<sequence>MSFPPPWSPPSAAASPRFPTACSPRHQGGRHTTQRRPDHAAEGIVDGQRQRRLAVAAVADMTGGRDVCTGVVALRHATRTRPSPTHGTPPGGRWQRPAAVGGGGREGGERGGRKSNQAGRAGGGNSVQQNRRTNRTEGLRPTGTPWPTASPRIGRTEPAQQPFQEMSMHHAGASRRGGHRNSSTWRGDGAAACRRR</sequence>
<keyword evidence="2" id="KW-1185">Reference proteome</keyword>
<dbReference type="Proteomes" id="UP000798662">
    <property type="component" value="Chromosome 1"/>
</dbReference>
<reference evidence="1" key="1">
    <citation type="submission" date="2019-11" db="EMBL/GenBank/DDBJ databases">
        <title>Nori genome reveals adaptations in red seaweeds to the harsh intertidal environment.</title>
        <authorList>
            <person name="Wang D."/>
            <person name="Mao Y."/>
        </authorList>
    </citation>
    <scope>NUCLEOTIDE SEQUENCE</scope>
    <source>
        <tissue evidence="1">Gametophyte</tissue>
    </source>
</reference>
<dbReference type="EMBL" id="CM020618">
    <property type="protein sequence ID" value="KAK1858871.1"/>
    <property type="molecule type" value="Genomic_DNA"/>
</dbReference>
<protein>
    <submittedName>
        <fullName evidence="1">Uncharacterized protein</fullName>
    </submittedName>
</protein>
<comment type="caution">
    <text evidence="1">The sequence shown here is derived from an EMBL/GenBank/DDBJ whole genome shotgun (WGS) entry which is preliminary data.</text>
</comment>
<evidence type="ECO:0000313" key="2">
    <source>
        <dbReference type="Proteomes" id="UP000798662"/>
    </source>
</evidence>
<gene>
    <name evidence="1" type="ORF">I4F81_001471</name>
</gene>
<accession>A0ACC3BLP3</accession>
<organism evidence="1 2">
    <name type="scientific">Pyropia yezoensis</name>
    <name type="common">Susabi-nori</name>
    <name type="synonym">Porphyra yezoensis</name>
    <dbReference type="NCBI Taxonomy" id="2788"/>
    <lineage>
        <taxon>Eukaryota</taxon>
        <taxon>Rhodophyta</taxon>
        <taxon>Bangiophyceae</taxon>
        <taxon>Bangiales</taxon>
        <taxon>Bangiaceae</taxon>
        <taxon>Pyropia</taxon>
    </lineage>
</organism>
<name>A0ACC3BLP3_PYRYE</name>
<evidence type="ECO:0000313" key="1">
    <source>
        <dbReference type="EMBL" id="KAK1858871.1"/>
    </source>
</evidence>
<proteinExistence type="predicted"/>